<gene>
    <name evidence="4" type="primary">fabG</name>
    <name evidence="4" type="ORF">WJ0W_000386</name>
</gene>
<evidence type="ECO:0000313" key="5">
    <source>
        <dbReference type="Proteomes" id="UP001154322"/>
    </source>
</evidence>
<organism evidence="4 5">
    <name type="scientific">Paenibacillus melissococcoides</name>
    <dbReference type="NCBI Taxonomy" id="2912268"/>
    <lineage>
        <taxon>Bacteria</taxon>
        <taxon>Bacillati</taxon>
        <taxon>Bacillota</taxon>
        <taxon>Bacilli</taxon>
        <taxon>Bacillales</taxon>
        <taxon>Paenibacillaceae</taxon>
        <taxon>Paenibacillus</taxon>
    </lineage>
</organism>
<accession>A0ABN8TZF3</accession>
<reference evidence="4" key="1">
    <citation type="submission" date="2022-06" db="EMBL/GenBank/DDBJ databases">
        <authorList>
            <person name="Dietemann V."/>
            <person name="Ory F."/>
            <person name="Dainat B."/>
            <person name="Oberhansli S."/>
        </authorList>
    </citation>
    <scope>NUCLEOTIDE SEQUENCE</scope>
    <source>
        <strain evidence="4">Ena-SAMPLE-TAB-26-04-2022-14:26:32:270-5432</strain>
    </source>
</reference>
<protein>
    <submittedName>
        <fullName evidence="4">3-oxoacyl-ACP reductase FabG</fullName>
    </submittedName>
</protein>
<keyword evidence="5" id="KW-1185">Reference proteome</keyword>
<dbReference type="InterPro" id="IPR036291">
    <property type="entry name" value="NAD(P)-bd_dom_sf"/>
</dbReference>
<dbReference type="RefSeq" id="WP_213426483.1">
    <property type="nucleotide sequence ID" value="NZ_AP031286.1"/>
</dbReference>
<dbReference type="PANTHER" id="PTHR42760:SF133">
    <property type="entry name" value="3-OXOACYL-[ACYL-CARRIER-PROTEIN] REDUCTASE"/>
    <property type="match status" value="1"/>
</dbReference>
<dbReference type="EMBL" id="CALYLO010000001">
    <property type="protein sequence ID" value="CAH8243159.1"/>
    <property type="molecule type" value="Genomic_DNA"/>
</dbReference>
<evidence type="ECO:0000256" key="1">
    <source>
        <dbReference type="ARBA" id="ARBA00006484"/>
    </source>
</evidence>
<dbReference type="Pfam" id="PF13561">
    <property type="entry name" value="adh_short_C2"/>
    <property type="match status" value="1"/>
</dbReference>
<dbReference type="PROSITE" id="PS00061">
    <property type="entry name" value="ADH_SHORT"/>
    <property type="match status" value="1"/>
</dbReference>
<dbReference type="PRINTS" id="PR00080">
    <property type="entry name" value="SDRFAMILY"/>
</dbReference>
<dbReference type="NCBIfam" id="NF005559">
    <property type="entry name" value="PRK07231.1"/>
    <property type="match status" value="1"/>
</dbReference>
<comment type="similarity">
    <text evidence="1">Belongs to the short-chain dehydrogenases/reductases (SDR) family.</text>
</comment>
<dbReference type="Gene3D" id="3.40.50.720">
    <property type="entry name" value="NAD(P)-binding Rossmann-like Domain"/>
    <property type="match status" value="1"/>
</dbReference>
<name>A0ABN8TZF3_9BACL</name>
<dbReference type="InterPro" id="IPR002347">
    <property type="entry name" value="SDR_fam"/>
</dbReference>
<dbReference type="NCBIfam" id="NF009466">
    <property type="entry name" value="PRK12826.1-2"/>
    <property type="match status" value="1"/>
</dbReference>
<dbReference type="SMART" id="SM00822">
    <property type="entry name" value="PKS_KR"/>
    <property type="match status" value="1"/>
</dbReference>
<dbReference type="PANTHER" id="PTHR42760">
    <property type="entry name" value="SHORT-CHAIN DEHYDROGENASES/REDUCTASES FAMILY MEMBER"/>
    <property type="match status" value="1"/>
</dbReference>
<dbReference type="Proteomes" id="UP001154322">
    <property type="component" value="Unassembled WGS sequence"/>
</dbReference>
<dbReference type="SUPFAM" id="SSF51735">
    <property type="entry name" value="NAD(P)-binding Rossmann-fold domains"/>
    <property type="match status" value="1"/>
</dbReference>
<dbReference type="CDD" id="cd05333">
    <property type="entry name" value="BKR_SDR_c"/>
    <property type="match status" value="1"/>
</dbReference>
<evidence type="ECO:0000259" key="3">
    <source>
        <dbReference type="SMART" id="SM00822"/>
    </source>
</evidence>
<evidence type="ECO:0000313" key="4">
    <source>
        <dbReference type="EMBL" id="CAH8243159.1"/>
    </source>
</evidence>
<dbReference type="InterPro" id="IPR020904">
    <property type="entry name" value="Sc_DH/Rdtase_CS"/>
</dbReference>
<evidence type="ECO:0000256" key="2">
    <source>
        <dbReference type="ARBA" id="ARBA00023002"/>
    </source>
</evidence>
<proteinExistence type="inferred from homology"/>
<feature type="domain" description="Ketoreductase" evidence="3">
    <location>
        <begin position="6"/>
        <end position="186"/>
    </location>
</feature>
<comment type="caution">
    <text evidence="4">The sequence shown here is derived from an EMBL/GenBank/DDBJ whole genome shotgun (WGS) entry which is preliminary data.</text>
</comment>
<dbReference type="InterPro" id="IPR057326">
    <property type="entry name" value="KR_dom"/>
</dbReference>
<sequence length="247" mass="26152">MKLEGKTVIITGGANGIGEAAVRLFLDAGANVVIADYNEEAGKRLLHELGPSAAERALFSACNVADPASVEQLMEKTLERFGAIEVLINNAGITRDAMLLKMAPQQWRDVIDVNLTGVFYCTRHAAPYMAAQGRGKIINTASIVGVQGNIGQTNYAAAKAGVIGMTKTWARELGYKGICVNAVAPGFIATEMVAKMPENIVDAMRSKVPLRRLGQPEDVAQVYLFLASGAADYINGAVIEVNGGLSI</sequence>
<keyword evidence="2" id="KW-0560">Oxidoreductase</keyword>
<dbReference type="PRINTS" id="PR00081">
    <property type="entry name" value="GDHRDH"/>
</dbReference>
<dbReference type="NCBIfam" id="NF004198">
    <property type="entry name" value="PRK05653.1-3"/>
    <property type="match status" value="1"/>
</dbReference>